<accession>A0A1R4GV92</accession>
<reference evidence="1 2" key="1">
    <citation type="submission" date="2017-02" db="EMBL/GenBank/DDBJ databases">
        <authorList>
            <person name="Peterson S.W."/>
        </authorList>
    </citation>
    <scope>NUCLEOTIDE SEQUENCE [LARGE SCALE GENOMIC DNA]</scope>
    <source>
        <strain evidence="1">Psychrobacter_piechaudii</strain>
    </source>
</reference>
<proteinExistence type="predicted"/>
<dbReference type="EMBL" id="FUGE01000144">
    <property type="protein sequence ID" value="SJM71995.1"/>
    <property type="molecule type" value="Genomic_DNA"/>
</dbReference>
<evidence type="ECO:0000313" key="2">
    <source>
        <dbReference type="Proteomes" id="UP000188357"/>
    </source>
</evidence>
<organism evidence="1 2">
    <name type="scientific">Psychrobacter piechaudii</name>
    <dbReference type="NCBI Taxonomy" id="1945521"/>
    <lineage>
        <taxon>Bacteria</taxon>
        <taxon>Pseudomonadati</taxon>
        <taxon>Pseudomonadota</taxon>
        <taxon>Gammaproteobacteria</taxon>
        <taxon>Moraxellales</taxon>
        <taxon>Moraxellaceae</taxon>
        <taxon>Psychrobacter</taxon>
    </lineage>
</organism>
<dbReference type="RefSeq" id="WP_077451214.1">
    <property type="nucleotide sequence ID" value="NZ_FUGE01000144.1"/>
</dbReference>
<dbReference type="OrthoDB" id="6658032at2"/>
<keyword evidence="2" id="KW-1185">Reference proteome</keyword>
<protein>
    <submittedName>
        <fullName evidence="1">Uncharacterized protein</fullName>
    </submittedName>
</protein>
<gene>
    <name evidence="1" type="ORF">A1232T_01478</name>
</gene>
<dbReference type="Proteomes" id="UP000188357">
    <property type="component" value="Unassembled WGS sequence"/>
</dbReference>
<name>A0A1R4GV92_9GAMM</name>
<dbReference type="AlphaFoldDB" id="A0A1R4GV92"/>
<dbReference type="STRING" id="1945521.A1232T_01478"/>
<evidence type="ECO:0000313" key="1">
    <source>
        <dbReference type="EMBL" id="SJM71995.1"/>
    </source>
</evidence>
<sequence>MNGISNFLPYLLISAILSITGCQSIAEHSNTSSDNINKMETIRAYNTPISEATAIVAIIKKYNADMVFITPKPHEPKIEVGACFYNKLSTDLKSSIESELSQTIGKNVVITPTANLTLPIGGLNESAYKDDPCFY</sequence>